<dbReference type="Proteomes" id="UP000027466">
    <property type="component" value="Unassembled WGS sequence"/>
</dbReference>
<dbReference type="EMBL" id="JFHC01000108">
    <property type="protein sequence ID" value="KDR38097.1"/>
    <property type="molecule type" value="Genomic_DNA"/>
</dbReference>
<proteinExistence type="predicted"/>
<reference evidence="1 2" key="1">
    <citation type="submission" date="2014-03" db="EMBL/GenBank/DDBJ databases">
        <title>Draft Genome Sequences of Four Burkholderia Strains.</title>
        <authorList>
            <person name="Liu X.Y."/>
            <person name="Li C.X."/>
            <person name="Xu J.H."/>
        </authorList>
    </citation>
    <scope>NUCLEOTIDE SEQUENCE [LARGE SCALE GENOMIC DNA]</scope>
    <source>
        <strain evidence="1 2">DSM 50014</strain>
    </source>
</reference>
<keyword evidence="2" id="KW-1185">Reference proteome</keyword>
<comment type="caution">
    <text evidence="1">The sequence shown here is derived from an EMBL/GenBank/DDBJ whole genome shotgun (WGS) entry which is preliminary data.</text>
</comment>
<dbReference type="InterPro" id="IPR007508">
    <property type="entry name" value="DtdA"/>
</dbReference>
<gene>
    <name evidence="1" type="ORF">BG61_03445</name>
</gene>
<dbReference type="Gene3D" id="3.40.50.10700">
    <property type="entry name" value="AF0625-like"/>
    <property type="match status" value="1"/>
</dbReference>
<sequence>MKEILLVFCVDLQKDPVSARVLERMLELRPFVPTAIEVDGRSVLSCSDGKMTFHLLRLDNVLSHGYERYSAAINEHFSSCDAVVIVNWHEGAKAPNSIFTVQTTGDMKSGHFSRVDPRVTRALFLSIEETRKSKHLDAFTTWMEATHWSGVVYGEQPGEYVSRIRPSVIDVEIGSCQEDWGNPLAADVMASALLELSHYDDATPVSLLCLGGVHFEPGFTNLVKEYGASQRVALSHILPNHWLVSEGYEDPSRLPSLLACGESIAGGVDAVVYHDNLKGSLKQQARQLAVRLGVPLLSHKKLRSSDISSVIRAASEAQ</sequence>
<name>A0A069PC95_9BURK</name>
<evidence type="ECO:0000313" key="1">
    <source>
        <dbReference type="EMBL" id="KDR38097.1"/>
    </source>
</evidence>
<dbReference type="RefSeq" id="WP_035933929.1">
    <property type="nucleotide sequence ID" value="NZ_CADFFX010000023.1"/>
</dbReference>
<organism evidence="1 2">
    <name type="scientific">Caballeronia glathei</name>
    <dbReference type="NCBI Taxonomy" id="60547"/>
    <lineage>
        <taxon>Bacteria</taxon>
        <taxon>Pseudomonadati</taxon>
        <taxon>Pseudomonadota</taxon>
        <taxon>Betaproteobacteria</taxon>
        <taxon>Burkholderiales</taxon>
        <taxon>Burkholderiaceae</taxon>
        <taxon>Caballeronia</taxon>
    </lineage>
</organism>
<dbReference type="AlphaFoldDB" id="A0A069PC95"/>
<protein>
    <submittedName>
        <fullName evidence="1">D-aminoacyl-tRNA deacylase</fullName>
    </submittedName>
</protein>
<dbReference type="SUPFAM" id="SSF142535">
    <property type="entry name" value="AF0625-like"/>
    <property type="match status" value="1"/>
</dbReference>
<evidence type="ECO:0000313" key="2">
    <source>
        <dbReference type="Proteomes" id="UP000027466"/>
    </source>
</evidence>
<dbReference type="Gene3D" id="3.40.630.50">
    <property type="entry name" value="AF0625-like"/>
    <property type="match status" value="1"/>
</dbReference>
<dbReference type="GO" id="GO:0051499">
    <property type="term" value="F:D-aminoacyl-tRNA deacylase activity"/>
    <property type="evidence" value="ECO:0007669"/>
    <property type="project" value="InterPro"/>
</dbReference>
<accession>A0A069PC95</accession>
<dbReference type="Pfam" id="PF04414">
    <property type="entry name" value="tRNA_deacylase"/>
    <property type="match status" value="1"/>
</dbReference>